<evidence type="ECO:0000256" key="2">
    <source>
        <dbReference type="ARBA" id="ARBA00023110"/>
    </source>
</evidence>
<comment type="function">
    <text evidence="4">PPIases accelerate the folding of proteins. It catalyzes the cis-trans isomerization of proline imidic peptide bonds in oligopeptides.</text>
</comment>
<dbReference type="InterPro" id="IPR029000">
    <property type="entry name" value="Cyclophilin-like_dom_sf"/>
</dbReference>
<evidence type="ECO:0000313" key="7">
    <source>
        <dbReference type="Proteomes" id="UP000027997"/>
    </source>
</evidence>
<accession>A0A081KCP5</accession>
<evidence type="ECO:0000256" key="1">
    <source>
        <dbReference type="ARBA" id="ARBA00007365"/>
    </source>
</evidence>
<keyword evidence="7" id="KW-1185">Reference proteome</keyword>
<dbReference type="AlphaFoldDB" id="A0A081KCP5"/>
<feature type="signal peptide" evidence="4">
    <location>
        <begin position="1"/>
        <end position="22"/>
    </location>
</feature>
<dbReference type="GO" id="GO:0006457">
    <property type="term" value="P:protein folding"/>
    <property type="evidence" value="ECO:0007669"/>
    <property type="project" value="InterPro"/>
</dbReference>
<gene>
    <name evidence="6" type="ORF">GV64_15315</name>
</gene>
<reference evidence="6 7" key="1">
    <citation type="submission" date="2014-06" db="EMBL/GenBank/DDBJ databases">
        <title>Whole Genome Sequences of Three Symbiotic Endozoicomonas Bacteria.</title>
        <authorList>
            <person name="Neave M.J."/>
            <person name="Apprill A."/>
            <person name="Voolstra C.R."/>
        </authorList>
    </citation>
    <scope>NUCLEOTIDE SEQUENCE [LARGE SCALE GENOMIC DNA]</scope>
    <source>
        <strain evidence="6 7">DSM 22380</strain>
    </source>
</reference>
<dbReference type="InterPro" id="IPR044665">
    <property type="entry name" value="E_coli_cyclophilin_A-like"/>
</dbReference>
<name>A0A081KCP5_9GAMM</name>
<evidence type="ECO:0000259" key="5">
    <source>
        <dbReference type="PROSITE" id="PS50072"/>
    </source>
</evidence>
<dbReference type="PRINTS" id="PR00153">
    <property type="entry name" value="CSAPPISMRASE"/>
</dbReference>
<comment type="caution">
    <text evidence="6">The sequence shown here is derived from an EMBL/GenBank/DDBJ whole genome shotgun (WGS) entry which is preliminary data.</text>
</comment>
<comment type="catalytic activity">
    <reaction evidence="4">
        <text>[protein]-peptidylproline (omega=180) = [protein]-peptidylproline (omega=0)</text>
        <dbReference type="Rhea" id="RHEA:16237"/>
        <dbReference type="Rhea" id="RHEA-COMP:10747"/>
        <dbReference type="Rhea" id="RHEA-COMP:10748"/>
        <dbReference type="ChEBI" id="CHEBI:83833"/>
        <dbReference type="ChEBI" id="CHEBI:83834"/>
        <dbReference type="EC" id="5.2.1.8"/>
    </reaction>
</comment>
<feature type="chain" id="PRO_5006512764" description="Peptidyl-prolyl cis-trans isomerase" evidence="4">
    <location>
        <begin position="23"/>
        <end position="214"/>
    </location>
</feature>
<keyword evidence="4" id="KW-0732">Signal</keyword>
<dbReference type="eggNOG" id="COG0652">
    <property type="taxonomic scope" value="Bacteria"/>
</dbReference>
<evidence type="ECO:0000256" key="4">
    <source>
        <dbReference type="RuleBase" id="RU363019"/>
    </source>
</evidence>
<dbReference type="Gene3D" id="2.40.100.10">
    <property type="entry name" value="Cyclophilin-like"/>
    <property type="match status" value="1"/>
</dbReference>
<sequence>MRGLRNWLLGSSILLMTALAHGTTSETLGEVIKNKSVPHVVLDTNKGQIVLELTPDKAPVTVKNFLDYVESGFYNGLVFHRVIDGFMIQGGGFTPDMSQRAAQAPIKNESLLNQRLENRRGSIAMARTQIVDSATSQFFINLKDNDFLNGKPYKAGYAVFGQVVKGMEVVDIIAGVKTGYRGPHGDVPVDSVVIRKAYILNDGEKPARKMSKAS</sequence>
<dbReference type="RefSeq" id="WP_020583661.1">
    <property type="nucleotide sequence ID" value="NZ_JOJP01000001.1"/>
</dbReference>
<dbReference type="STRING" id="305900.GV64_15315"/>
<dbReference type="EMBL" id="JOJP01000001">
    <property type="protein sequence ID" value="KEI71921.1"/>
    <property type="molecule type" value="Genomic_DNA"/>
</dbReference>
<keyword evidence="2 4" id="KW-0697">Rotamase</keyword>
<dbReference type="PROSITE" id="PS50072">
    <property type="entry name" value="CSA_PPIASE_2"/>
    <property type="match status" value="1"/>
</dbReference>
<dbReference type="InterPro" id="IPR020892">
    <property type="entry name" value="Cyclophilin-type_PPIase_CS"/>
</dbReference>
<protein>
    <recommendedName>
        <fullName evidence="4">Peptidyl-prolyl cis-trans isomerase</fullName>
        <shortName evidence="4">PPIase</shortName>
        <ecNumber evidence="4">5.2.1.8</ecNumber>
    </recommendedName>
</protein>
<dbReference type="EC" id="5.2.1.8" evidence="4"/>
<keyword evidence="3 4" id="KW-0413">Isomerase</keyword>
<dbReference type="Pfam" id="PF00160">
    <property type="entry name" value="Pro_isomerase"/>
    <property type="match status" value="1"/>
</dbReference>
<dbReference type="PANTHER" id="PTHR43246">
    <property type="entry name" value="PEPTIDYL-PROLYL CIS-TRANS ISOMERASE CYP38, CHLOROPLASTIC"/>
    <property type="match status" value="1"/>
</dbReference>
<evidence type="ECO:0000313" key="6">
    <source>
        <dbReference type="EMBL" id="KEI71921.1"/>
    </source>
</evidence>
<dbReference type="PROSITE" id="PS00170">
    <property type="entry name" value="CSA_PPIASE_1"/>
    <property type="match status" value="1"/>
</dbReference>
<dbReference type="GO" id="GO:0003755">
    <property type="term" value="F:peptidyl-prolyl cis-trans isomerase activity"/>
    <property type="evidence" value="ECO:0007669"/>
    <property type="project" value="UniProtKB-UniRule"/>
</dbReference>
<proteinExistence type="inferred from homology"/>
<feature type="domain" description="PPIase cyclophilin-type" evidence="5">
    <location>
        <begin position="36"/>
        <end position="199"/>
    </location>
</feature>
<comment type="similarity">
    <text evidence="1 4">Belongs to the cyclophilin-type PPIase family.</text>
</comment>
<organism evidence="6 7">
    <name type="scientific">Endozoicomonas elysicola</name>
    <dbReference type="NCBI Taxonomy" id="305900"/>
    <lineage>
        <taxon>Bacteria</taxon>
        <taxon>Pseudomonadati</taxon>
        <taxon>Pseudomonadota</taxon>
        <taxon>Gammaproteobacteria</taxon>
        <taxon>Oceanospirillales</taxon>
        <taxon>Endozoicomonadaceae</taxon>
        <taxon>Endozoicomonas</taxon>
    </lineage>
</organism>
<evidence type="ECO:0000256" key="3">
    <source>
        <dbReference type="ARBA" id="ARBA00023235"/>
    </source>
</evidence>
<dbReference type="InterPro" id="IPR002130">
    <property type="entry name" value="Cyclophilin-type_PPIase_dom"/>
</dbReference>
<dbReference type="Proteomes" id="UP000027997">
    <property type="component" value="Unassembled WGS sequence"/>
</dbReference>
<dbReference type="SUPFAM" id="SSF50891">
    <property type="entry name" value="Cyclophilin-like"/>
    <property type="match status" value="1"/>
</dbReference>
<dbReference type="CDD" id="cd01920">
    <property type="entry name" value="cyclophilin_EcCYP_like"/>
    <property type="match status" value="1"/>
</dbReference>